<dbReference type="CDD" id="cd10747">
    <property type="entry name" value="DnaJ_C"/>
    <property type="match status" value="1"/>
</dbReference>
<keyword evidence="1" id="KW-0143">Chaperone</keyword>
<evidence type="ECO:0000313" key="4">
    <source>
        <dbReference type="Proteomes" id="UP000053201"/>
    </source>
</evidence>
<dbReference type="SUPFAM" id="SSF49493">
    <property type="entry name" value="HSP40/DnaJ peptide-binding domain"/>
    <property type="match status" value="2"/>
</dbReference>
<dbReference type="FunFam" id="2.60.260.20:FF:000002">
    <property type="entry name" value="Dnaj homolog subfamily b member"/>
    <property type="match status" value="1"/>
</dbReference>
<dbReference type="GO" id="GO:0006457">
    <property type="term" value="P:protein folding"/>
    <property type="evidence" value="ECO:0007669"/>
    <property type="project" value="InterPro"/>
</dbReference>
<protein>
    <recommendedName>
        <fullName evidence="2">J domain-containing protein</fullName>
    </recommendedName>
</protein>
<dbReference type="FunCoup" id="A0A0L0HEB9">
    <property type="interactions" value="266"/>
</dbReference>
<dbReference type="GO" id="GO:0005829">
    <property type="term" value="C:cytosol"/>
    <property type="evidence" value="ECO:0007669"/>
    <property type="project" value="TreeGrafter"/>
</dbReference>
<dbReference type="InParanoid" id="A0A0L0HEB9"/>
<evidence type="ECO:0000313" key="3">
    <source>
        <dbReference type="EMBL" id="KNC99329.1"/>
    </source>
</evidence>
<evidence type="ECO:0000256" key="1">
    <source>
        <dbReference type="ARBA" id="ARBA00023186"/>
    </source>
</evidence>
<dbReference type="RefSeq" id="XP_016607369.1">
    <property type="nucleotide sequence ID" value="XM_016753786.1"/>
</dbReference>
<dbReference type="SUPFAM" id="SSF46565">
    <property type="entry name" value="Chaperone J-domain"/>
    <property type="match status" value="1"/>
</dbReference>
<name>A0A0L0HEB9_SPIPD</name>
<dbReference type="InterPro" id="IPR036869">
    <property type="entry name" value="J_dom_sf"/>
</dbReference>
<accession>A0A0L0HEB9</accession>
<dbReference type="EMBL" id="KQ257458">
    <property type="protein sequence ID" value="KNC99329.1"/>
    <property type="molecule type" value="Genomic_DNA"/>
</dbReference>
<dbReference type="PROSITE" id="PS50076">
    <property type="entry name" value="DNAJ_2"/>
    <property type="match status" value="1"/>
</dbReference>
<dbReference type="PANTHER" id="PTHR24078">
    <property type="entry name" value="DNAJ HOMOLOG SUBFAMILY C MEMBER"/>
    <property type="match status" value="1"/>
</dbReference>
<dbReference type="PRINTS" id="PR00625">
    <property type="entry name" value="JDOMAIN"/>
</dbReference>
<dbReference type="STRING" id="645134.A0A0L0HEB9"/>
<dbReference type="OrthoDB" id="10250354at2759"/>
<dbReference type="SMART" id="SM00271">
    <property type="entry name" value="DnaJ"/>
    <property type="match status" value="1"/>
</dbReference>
<dbReference type="Pfam" id="PF00226">
    <property type="entry name" value="DnaJ"/>
    <property type="match status" value="1"/>
</dbReference>
<dbReference type="InterPro" id="IPR018253">
    <property type="entry name" value="DnaJ_domain_CS"/>
</dbReference>
<dbReference type="PANTHER" id="PTHR24078:SF553">
    <property type="entry name" value="DNAJ HOMOLOG SUBFAMILY B MEMBER 5"/>
    <property type="match status" value="1"/>
</dbReference>
<dbReference type="InterPro" id="IPR051339">
    <property type="entry name" value="DnaJ_subfamily_B"/>
</dbReference>
<dbReference type="eggNOG" id="KOG0714">
    <property type="taxonomic scope" value="Eukaryota"/>
</dbReference>
<evidence type="ECO:0000259" key="2">
    <source>
        <dbReference type="PROSITE" id="PS50076"/>
    </source>
</evidence>
<feature type="domain" description="J" evidence="2">
    <location>
        <begin position="13"/>
        <end position="79"/>
    </location>
</feature>
<dbReference type="GO" id="GO:0006413">
    <property type="term" value="P:translational initiation"/>
    <property type="evidence" value="ECO:0007669"/>
    <property type="project" value="TreeGrafter"/>
</dbReference>
<gene>
    <name evidence="3" type="ORF">SPPG_05577</name>
</gene>
<dbReference type="AlphaFoldDB" id="A0A0L0HEB9"/>
<dbReference type="InterPro" id="IPR001623">
    <property type="entry name" value="DnaJ_domain"/>
</dbReference>
<dbReference type="Proteomes" id="UP000053201">
    <property type="component" value="Unassembled WGS sequence"/>
</dbReference>
<dbReference type="Pfam" id="PF01556">
    <property type="entry name" value="DnaJ_C"/>
    <property type="match status" value="1"/>
</dbReference>
<dbReference type="GO" id="GO:0051087">
    <property type="term" value="F:protein-folding chaperone binding"/>
    <property type="evidence" value="ECO:0007669"/>
    <property type="project" value="TreeGrafter"/>
</dbReference>
<dbReference type="VEuPathDB" id="FungiDB:SPPG_05577"/>
<proteinExistence type="predicted"/>
<dbReference type="InterPro" id="IPR002939">
    <property type="entry name" value="DnaJ_C"/>
</dbReference>
<sequence length="381" mass="40200">MPVRTNQGMGGKDYYSILGVSKDADEDTLKKAYRKAALKWHPDRNPDNKELADKKFKEISEAYEVLSDKQKRTIYDQFGEEGLKGGMPEGGPAGAGGFAGGFPGFAGFGGGFPGGGAGGRTFVFNTAGGGPGGGGGAGGFRPFTPSSADDIFRQFFGGASPFGMGGGDFMDTDDDGGPSMPGGFFGAGRGARPGARAKARQPASVQRQLPVSLEDLYTGTTKRLKVTRRHLDGTSSEKVLTIQIKPGWKPGTKIKFANEGDELPDGSAQDIEFVIVEKPHPRIKRDGDNLRIEVDVELWESIAGFTRRVPHLDGHAVEVSGAQGSTPTKPGDEIVVRGEGMPISKIPGKKGDLIVKVNVRYPAVVTPAQKEAVKKIFASGA</sequence>
<dbReference type="Gene3D" id="1.10.287.110">
    <property type="entry name" value="DnaJ domain"/>
    <property type="match status" value="1"/>
</dbReference>
<organism evidence="3 4">
    <name type="scientific">Spizellomyces punctatus (strain DAOM BR117)</name>
    <dbReference type="NCBI Taxonomy" id="645134"/>
    <lineage>
        <taxon>Eukaryota</taxon>
        <taxon>Fungi</taxon>
        <taxon>Fungi incertae sedis</taxon>
        <taxon>Chytridiomycota</taxon>
        <taxon>Chytridiomycota incertae sedis</taxon>
        <taxon>Chytridiomycetes</taxon>
        <taxon>Spizellomycetales</taxon>
        <taxon>Spizellomycetaceae</taxon>
        <taxon>Spizellomyces</taxon>
    </lineage>
</organism>
<dbReference type="PROSITE" id="PS00636">
    <property type="entry name" value="DNAJ_1"/>
    <property type="match status" value="1"/>
</dbReference>
<dbReference type="FunFam" id="2.60.260.20:FF:000013">
    <property type="entry name" value="DnaJ subfamily B member 11"/>
    <property type="match status" value="1"/>
</dbReference>
<dbReference type="CDD" id="cd06257">
    <property type="entry name" value="DnaJ"/>
    <property type="match status" value="1"/>
</dbReference>
<keyword evidence="4" id="KW-1185">Reference proteome</keyword>
<reference evidence="3 4" key="1">
    <citation type="submission" date="2009-08" db="EMBL/GenBank/DDBJ databases">
        <title>The Genome Sequence of Spizellomyces punctatus strain DAOM BR117.</title>
        <authorList>
            <consortium name="The Broad Institute Genome Sequencing Platform"/>
            <person name="Russ C."/>
            <person name="Cuomo C."/>
            <person name="Shea T."/>
            <person name="Young S.K."/>
            <person name="Zeng Q."/>
            <person name="Koehrsen M."/>
            <person name="Haas B."/>
            <person name="Borodovsky M."/>
            <person name="Guigo R."/>
            <person name="Alvarado L."/>
            <person name="Berlin A."/>
            <person name="Bochicchio J."/>
            <person name="Borenstein D."/>
            <person name="Chapman S."/>
            <person name="Chen Z."/>
            <person name="Engels R."/>
            <person name="Freedman E."/>
            <person name="Gellesch M."/>
            <person name="Goldberg J."/>
            <person name="Griggs A."/>
            <person name="Gujja S."/>
            <person name="Heiman D."/>
            <person name="Hepburn T."/>
            <person name="Howarth C."/>
            <person name="Jen D."/>
            <person name="Larson L."/>
            <person name="Lewis B."/>
            <person name="Mehta T."/>
            <person name="Park D."/>
            <person name="Pearson M."/>
            <person name="Roberts A."/>
            <person name="Saif S."/>
            <person name="Shenoy N."/>
            <person name="Sisk P."/>
            <person name="Stolte C."/>
            <person name="Sykes S."/>
            <person name="Thomson T."/>
            <person name="Walk T."/>
            <person name="White J."/>
            <person name="Yandava C."/>
            <person name="Burger G."/>
            <person name="Gray M.W."/>
            <person name="Holland P.W.H."/>
            <person name="King N."/>
            <person name="Lang F.B.F."/>
            <person name="Roger A.J."/>
            <person name="Ruiz-Trillo I."/>
            <person name="Lander E."/>
            <person name="Nusbaum C."/>
        </authorList>
    </citation>
    <scope>NUCLEOTIDE SEQUENCE [LARGE SCALE GENOMIC DNA]</scope>
    <source>
        <strain evidence="3 4">DAOM BR117</strain>
    </source>
</reference>
<dbReference type="GO" id="GO:0051082">
    <property type="term" value="F:unfolded protein binding"/>
    <property type="evidence" value="ECO:0007669"/>
    <property type="project" value="InterPro"/>
</dbReference>
<dbReference type="OMA" id="MPIRKEG"/>
<dbReference type="Gene3D" id="2.60.260.20">
    <property type="entry name" value="Urease metallochaperone UreE, N-terminal domain"/>
    <property type="match status" value="2"/>
</dbReference>
<dbReference type="InterPro" id="IPR008971">
    <property type="entry name" value="HSP40/DnaJ_pept-bd"/>
</dbReference>
<dbReference type="GeneID" id="27688941"/>